<dbReference type="Gene3D" id="3.60.20.10">
    <property type="entry name" value="Glutamine Phosphoribosylpyrophosphate, subunit 1, domain 1"/>
    <property type="match status" value="1"/>
</dbReference>
<organism evidence="1">
    <name type="scientific">uncultured marine thaumarchaeote KM3_03_F11</name>
    <dbReference type="NCBI Taxonomy" id="1455961"/>
    <lineage>
        <taxon>Archaea</taxon>
        <taxon>Nitrososphaerota</taxon>
        <taxon>environmental samples</taxon>
    </lineage>
</organism>
<protein>
    <submittedName>
        <fullName evidence="1">Uncharacterized protein</fullName>
    </submittedName>
</protein>
<accession>A0A075G1Q5</accession>
<dbReference type="EMBL" id="KF900520">
    <property type="protein sequence ID" value="AIE97950.1"/>
    <property type="molecule type" value="Genomic_DNA"/>
</dbReference>
<reference evidence="1" key="1">
    <citation type="journal article" date="2014" name="Genome Biol. Evol.">
        <title>Pangenome evidence for extensive interdomain horizontal transfer affecting lineage core and shell genes in uncultured planktonic thaumarchaeota and euryarchaeota.</title>
        <authorList>
            <person name="Deschamps P."/>
            <person name="Zivanovic Y."/>
            <person name="Moreira D."/>
            <person name="Rodriguez-Valera F."/>
            <person name="Lopez-Garcia P."/>
        </authorList>
    </citation>
    <scope>NUCLEOTIDE SEQUENCE</scope>
</reference>
<evidence type="ECO:0000313" key="1">
    <source>
        <dbReference type="EMBL" id="AIE97950.1"/>
    </source>
</evidence>
<name>A0A075G1Q5_9ARCH</name>
<proteinExistence type="predicted"/>
<dbReference type="InterPro" id="IPR029055">
    <property type="entry name" value="Ntn_hydrolases_N"/>
</dbReference>
<sequence length="110" mass="12697">MMGYVDEHMRSGSIRGLYPAMKKAVRQILDDFPGIKLNFLMSDGNMHYAFSHYYDTPRPKPMYIQRNLKGYGYAILLSTRDFGDGNWEKIPVDRLLVLNCGEVIVCSDRI</sequence>
<dbReference type="AlphaFoldDB" id="A0A075G1Q5"/>